<name>A0AAW1T163_9CHLO</name>
<feature type="compositionally biased region" description="Basic and acidic residues" evidence="11">
    <location>
        <begin position="436"/>
        <end position="445"/>
    </location>
</feature>
<dbReference type="PANTHER" id="PTHR45760:SF2">
    <property type="entry name" value="FI19922P1-RELATED"/>
    <property type="match status" value="1"/>
</dbReference>
<feature type="repeat" description="Solcar" evidence="10">
    <location>
        <begin position="293"/>
        <end position="378"/>
    </location>
</feature>
<dbReference type="SUPFAM" id="SSF103506">
    <property type="entry name" value="Mitochondrial carrier"/>
    <property type="match status" value="1"/>
</dbReference>
<dbReference type="Pfam" id="PF00153">
    <property type="entry name" value="Mito_carr"/>
    <property type="match status" value="4"/>
</dbReference>
<evidence type="ECO:0000256" key="3">
    <source>
        <dbReference type="ARBA" id="ARBA00022448"/>
    </source>
</evidence>
<comment type="caution">
    <text evidence="12">The sequence shown here is derived from an EMBL/GenBank/DDBJ whole genome shotgun (WGS) entry which is preliminary data.</text>
</comment>
<evidence type="ECO:0000256" key="7">
    <source>
        <dbReference type="ARBA" id="ARBA00022989"/>
    </source>
</evidence>
<keyword evidence="13" id="KW-1185">Reference proteome</keyword>
<dbReference type="PROSITE" id="PS50920">
    <property type="entry name" value="SOLCAR"/>
    <property type="match status" value="3"/>
</dbReference>
<keyword evidence="4 10" id="KW-0812">Transmembrane</keyword>
<feature type="repeat" description="Solcar" evidence="10">
    <location>
        <begin position="15"/>
        <end position="157"/>
    </location>
</feature>
<evidence type="ECO:0000256" key="1">
    <source>
        <dbReference type="ARBA" id="ARBA00004448"/>
    </source>
</evidence>
<keyword evidence="9 10" id="KW-0472">Membrane</keyword>
<keyword evidence="5" id="KW-0677">Repeat</keyword>
<keyword evidence="6" id="KW-0999">Mitochondrion inner membrane</keyword>
<feature type="compositionally biased region" description="Basic and acidic residues" evidence="11">
    <location>
        <begin position="626"/>
        <end position="638"/>
    </location>
</feature>
<proteinExistence type="inferred from homology"/>
<gene>
    <name evidence="12" type="ORF">WJX84_002698</name>
</gene>
<accession>A0AAW1T163</accession>
<dbReference type="InterPro" id="IPR023395">
    <property type="entry name" value="MCP_dom_sf"/>
</dbReference>
<evidence type="ECO:0000256" key="8">
    <source>
        <dbReference type="ARBA" id="ARBA00023128"/>
    </source>
</evidence>
<reference evidence="12 13" key="1">
    <citation type="journal article" date="2024" name="Nat. Commun.">
        <title>Phylogenomics reveals the evolutionary origins of lichenization in chlorophyte algae.</title>
        <authorList>
            <person name="Puginier C."/>
            <person name="Libourel C."/>
            <person name="Otte J."/>
            <person name="Skaloud P."/>
            <person name="Haon M."/>
            <person name="Grisel S."/>
            <person name="Petersen M."/>
            <person name="Berrin J.G."/>
            <person name="Delaux P.M."/>
            <person name="Dal Grande F."/>
            <person name="Keller J."/>
        </authorList>
    </citation>
    <scope>NUCLEOTIDE SEQUENCE [LARGE SCALE GENOMIC DNA]</scope>
    <source>
        <strain evidence="12 13">SAG 2523</strain>
    </source>
</reference>
<keyword evidence="7" id="KW-1133">Transmembrane helix</keyword>
<dbReference type="InterPro" id="IPR018108">
    <property type="entry name" value="MCP_transmembrane"/>
</dbReference>
<feature type="region of interest" description="Disordered" evidence="11">
    <location>
        <begin position="436"/>
        <end position="549"/>
    </location>
</feature>
<evidence type="ECO:0000256" key="5">
    <source>
        <dbReference type="ARBA" id="ARBA00022737"/>
    </source>
</evidence>
<evidence type="ECO:0000256" key="11">
    <source>
        <dbReference type="SAM" id="MobiDB-lite"/>
    </source>
</evidence>
<feature type="region of interest" description="Disordered" evidence="11">
    <location>
        <begin position="397"/>
        <end position="418"/>
    </location>
</feature>
<dbReference type="AlphaFoldDB" id="A0AAW1T163"/>
<dbReference type="Gene3D" id="1.50.40.10">
    <property type="entry name" value="Mitochondrial carrier domain"/>
    <property type="match status" value="1"/>
</dbReference>
<protein>
    <recommendedName>
        <fullName evidence="14">Mitochondrial carrier protein</fullName>
    </recommendedName>
</protein>
<evidence type="ECO:0000256" key="6">
    <source>
        <dbReference type="ARBA" id="ARBA00022792"/>
    </source>
</evidence>
<dbReference type="GO" id="GO:1990542">
    <property type="term" value="P:mitochondrial transmembrane transport"/>
    <property type="evidence" value="ECO:0007669"/>
    <property type="project" value="InterPro"/>
</dbReference>
<keyword evidence="3" id="KW-0813">Transport</keyword>
<organism evidence="12 13">
    <name type="scientific">Apatococcus fuscideae</name>
    <dbReference type="NCBI Taxonomy" id="2026836"/>
    <lineage>
        <taxon>Eukaryota</taxon>
        <taxon>Viridiplantae</taxon>
        <taxon>Chlorophyta</taxon>
        <taxon>core chlorophytes</taxon>
        <taxon>Trebouxiophyceae</taxon>
        <taxon>Chlorellales</taxon>
        <taxon>Chlorellaceae</taxon>
        <taxon>Apatococcus</taxon>
    </lineage>
</organism>
<keyword evidence="8" id="KW-0496">Mitochondrion</keyword>
<evidence type="ECO:0000313" key="12">
    <source>
        <dbReference type="EMBL" id="KAK9863063.1"/>
    </source>
</evidence>
<evidence type="ECO:0000256" key="4">
    <source>
        <dbReference type="ARBA" id="ARBA00022692"/>
    </source>
</evidence>
<evidence type="ECO:0008006" key="14">
    <source>
        <dbReference type="Google" id="ProtNLM"/>
    </source>
</evidence>
<dbReference type="Proteomes" id="UP001485043">
    <property type="component" value="Unassembled WGS sequence"/>
</dbReference>
<sequence length="670" mass="71055">MCLEGEAPRQPNKELGFRERIVAAGGASVVSAFVVNPLDVVKTRMQAQAAGAGLSAAAAAAAAAMPHNVLLEKFAFTACPETCPHWASTEAASAAASATLKPGGASPHIYRGTLASMRHIARTEGVSQLWRGTDMALLMAVPMVGIYMPLYDYTRGTLQPELGTSLAPLAAGALSRTAAVLCTAPLDLLRTRMQAVLKQTHLEPSVAGASAASRTSQWMEIIRHVQASSGSGTTARVGALWTGVGATLARDVPFSALYWALLEPEDMKAAGLKDRGEAEGGQPDEEYAVTKVRLLLANLVAGAVGGSAAAALTQPLDVVKTRAQLGHHGRSTSVYQALRELAQEGGIKALFTGVTPRALKAAPACAIVLASYETLKALKRLAQVVVFTGPLPSSHVLPPPFSQQQQQGHKHIASPAQPCPPLTAAAVLNVQYQSERQLDTGRNDSRQQQAPLPCEANQPHMPGQASQQQTSVACPRPIRPQARAVSCSSSGHEDHNKRRRELFMPSRLLDWPPATVQKAGRGPGNSKERQPSRLVPRQGQGPGLRDQGGQHIDQYLMRLLHVGVQNAMQDFILGPEVGLAAESGLLASESRQPPSKIEHNPKQPEPFAQALLACQQPTERAPPQQDLDKPAGLCEREAGLCQPAPLRSRRHWVLPDRPHPSPSPASAGGI</sequence>
<dbReference type="InterPro" id="IPR045315">
    <property type="entry name" value="Mtm1-like"/>
</dbReference>
<comment type="subcellular location">
    <subcellularLocation>
        <location evidence="1">Mitochondrion inner membrane</location>
        <topology evidence="1">Multi-pass membrane protein</topology>
    </subcellularLocation>
</comment>
<evidence type="ECO:0000256" key="2">
    <source>
        <dbReference type="ARBA" id="ARBA00006375"/>
    </source>
</evidence>
<comment type="similarity">
    <text evidence="2">Belongs to the mitochondrial carrier (TC 2.A.29) family.</text>
</comment>
<dbReference type="PANTHER" id="PTHR45760">
    <property type="entry name" value="FI19922P1-RELATED"/>
    <property type="match status" value="1"/>
</dbReference>
<feature type="region of interest" description="Disordered" evidence="11">
    <location>
        <begin position="616"/>
        <end position="670"/>
    </location>
</feature>
<dbReference type="EMBL" id="JALJOV010000521">
    <property type="protein sequence ID" value="KAK9863063.1"/>
    <property type="molecule type" value="Genomic_DNA"/>
</dbReference>
<evidence type="ECO:0000256" key="9">
    <source>
        <dbReference type="ARBA" id="ARBA00023136"/>
    </source>
</evidence>
<evidence type="ECO:0000256" key="10">
    <source>
        <dbReference type="PROSITE-ProRule" id="PRU00282"/>
    </source>
</evidence>
<evidence type="ECO:0000313" key="13">
    <source>
        <dbReference type="Proteomes" id="UP001485043"/>
    </source>
</evidence>
<feature type="repeat" description="Solcar" evidence="10">
    <location>
        <begin position="163"/>
        <end position="268"/>
    </location>
</feature>
<dbReference type="GO" id="GO:0005743">
    <property type="term" value="C:mitochondrial inner membrane"/>
    <property type="evidence" value="ECO:0007669"/>
    <property type="project" value="UniProtKB-SubCell"/>
</dbReference>